<keyword evidence="1" id="KW-1133">Transmembrane helix</keyword>
<evidence type="ECO:0000313" key="2">
    <source>
        <dbReference type="EMBL" id="AXQ68586.1"/>
    </source>
</evidence>
<keyword evidence="3" id="KW-1185">Reference proteome</keyword>
<reference evidence="3" key="1">
    <citation type="submission" date="2018-07" db="EMBL/GenBank/DDBJ databases">
        <title>Giant CbK-like Caulobacter bacteriophages have genetically divergent genomes.</title>
        <authorList>
            <person name="Wilson K.M."/>
            <person name="Ely B."/>
        </authorList>
    </citation>
    <scope>NUCLEOTIDE SEQUENCE [LARGE SCALE GENOMIC DNA]</scope>
</reference>
<proteinExistence type="predicted"/>
<sequence>MEEFFNNAVTQVKTVVNQTKTAAIIIFVAGLLTGCVFG</sequence>
<protein>
    <submittedName>
        <fullName evidence="2">Uncharacterized protein</fullName>
    </submittedName>
</protein>
<evidence type="ECO:0000256" key="1">
    <source>
        <dbReference type="SAM" id="Phobius"/>
    </source>
</evidence>
<feature type="transmembrane region" description="Helical" evidence="1">
    <location>
        <begin position="20"/>
        <end position="37"/>
    </location>
</feature>
<name>A0A385EA23_9CAUD</name>
<organism evidence="2 3">
    <name type="scientific">Caulobacter phage CcrPW</name>
    <dbReference type="NCBI Taxonomy" id="2283271"/>
    <lineage>
        <taxon>Viruses</taxon>
        <taxon>Duplodnaviria</taxon>
        <taxon>Heunggongvirae</taxon>
        <taxon>Uroviricota</taxon>
        <taxon>Caudoviricetes</taxon>
        <taxon>Jeanschmidtviridae</taxon>
        <taxon>Colossusvirus</taxon>
        <taxon>Colossusvirus PW</taxon>
    </lineage>
</organism>
<keyword evidence="1" id="KW-0472">Membrane</keyword>
<evidence type="ECO:0000313" key="3">
    <source>
        <dbReference type="Proteomes" id="UP000259026"/>
    </source>
</evidence>
<keyword evidence="1" id="KW-0812">Transmembrane</keyword>
<dbReference type="EMBL" id="MH588545">
    <property type="protein sequence ID" value="AXQ68586.1"/>
    <property type="molecule type" value="Genomic_DNA"/>
</dbReference>
<accession>A0A385EA23</accession>
<gene>
    <name evidence="2" type="ORF">CcrPW_gp047</name>
</gene>
<dbReference type="Proteomes" id="UP000259026">
    <property type="component" value="Segment"/>
</dbReference>
<reference evidence="2 3" key="2">
    <citation type="submission" date="2018-09" db="EMBL/GenBank/DDBJ databases">
        <title>Giant CbK-like Caulobacter bacteriophages have genetically divergent genomes.</title>
        <authorList>
            <person name="Wilson K."/>
            <person name="Ely B."/>
        </authorList>
    </citation>
    <scope>NUCLEOTIDE SEQUENCE [LARGE SCALE GENOMIC DNA]</scope>
</reference>